<evidence type="ECO:0000313" key="8">
    <source>
        <dbReference type="Proteomes" id="UP000823882"/>
    </source>
</evidence>
<keyword evidence="2" id="KW-1003">Cell membrane</keyword>
<evidence type="ECO:0000313" key="7">
    <source>
        <dbReference type="EMBL" id="HJC41839.1"/>
    </source>
</evidence>
<feature type="transmembrane region" description="Helical" evidence="6">
    <location>
        <begin position="91"/>
        <end position="111"/>
    </location>
</feature>
<organism evidence="7 8">
    <name type="scientific">Candidatus Intestinimonas pullistercoris</name>
    <dbReference type="NCBI Taxonomy" id="2838623"/>
    <lineage>
        <taxon>Bacteria</taxon>
        <taxon>Bacillati</taxon>
        <taxon>Bacillota</taxon>
        <taxon>Clostridia</taxon>
        <taxon>Eubacteriales</taxon>
        <taxon>Intestinimonas</taxon>
    </lineage>
</organism>
<sequence length="281" mass="31172">MERLRQVPGVGFVLAVAEVYFDRRVSRSAASLAYFLILSFFPLLICVNAFVGLLRLDVDLVLEAAGNVLPQESLPILGEYLGYISTNQSRAMLLAGISMVLFSASAAFRTLMGVMADLYRRPTYRGVGQVAASILFSVLFLVTVYLSILVVLTGGWFLQVVEGRFVWVDELLGNWQDLRFLVLFCLVLLFVLLTYRLSLPRGGTRPLILPGAVLASAALVAFSVLFSWFIGLSSRYSLVYGSLASVIILLVWLYLCGNILIVGNVFNYVWSCRRGEEKRTP</sequence>
<dbReference type="InterPro" id="IPR017039">
    <property type="entry name" value="Virul_fac_BrkB"/>
</dbReference>
<feature type="transmembrane region" description="Helical" evidence="6">
    <location>
        <begin position="207"/>
        <end position="231"/>
    </location>
</feature>
<evidence type="ECO:0000256" key="2">
    <source>
        <dbReference type="ARBA" id="ARBA00022475"/>
    </source>
</evidence>
<dbReference type="AlphaFoldDB" id="A0A9D2P1Q7"/>
<comment type="caution">
    <text evidence="7">The sequence shown here is derived from an EMBL/GenBank/DDBJ whole genome shotgun (WGS) entry which is preliminary data.</text>
</comment>
<gene>
    <name evidence="7" type="ORF">H9701_09870</name>
</gene>
<accession>A0A9D2P1Q7</accession>
<feature type="transmembrane region" description="Helical" evidence="6">
    <location>
        <begin position="243"/>
        <end position="270"/>
    </location>
</feature>
<keyword evidence="5 6" id="KW-0472">Membrane</keyword>
<dbReference type="GO" id="GO:0005886">
    <property type="term" value="C:plasma membrane"/>
    <property type="evidence" value="ECO:0007669"/>
    <property type="project" value="UniProtKB-SubCell"/>
</dbReference>
<feature type="transmembrane region" description="Helical" evidence="6">
    <location>
        <begin position="32"/>
        <end position="54"/>
    </location>
</feature>
<reference evidence="7" key="2">
    <citation type="submission" date="2021-04" db="EMBL/GenBank/DDBJ databases">
        <authorList>
            <person name="Gilroy R."/>
        </authorList>
    </citation>
    <scope>NUCLEOTIDE SEQUENCE</scope>
    <source>
        <strain evidence="7">CHK186-1790</strain>
    </source>
</reference>
<dbReference type="PANTHER" id="PTHR30213">
    <property type="entry name" value="INNER MEMBRANE PROTEIN YHJD"/>
    <property type="match status" value="1"/>
</dbReference>
<dbReference type="PANTHER" id="PTHR30213:SF0">
    <property type="entry name" value="UPF0761 MEMBRANE PROTEIN YIHY"/>
    <property type="match status" value="1"/>
</dbReference>
<evidence type="ECO:0000256" key="4">
    <source>
        <dbReference type="ARBA" id="ARBA00022989"/>
    </source>
</evidence>
<name>A0A9D2P1Q7_9FIRM</name>
<feature type="transmembrane region" description="Helical" evidence="6">
    <location>
        <begin position="132"/>
        <end position="158"/>
    </location>
</feature>
<dbReference type="Proteomes" id="UP000823882">
    <property type="component" value="Unassembled WGS sequence"/>
</dbReference>
<proteinExistence type="predicted"/>
<reference evidence="7" key="1">
    <citation type="journal article" date="2021" name="PeerJ">
        <title>Extensive microbial diversity within the chicken gut microbiome revealed by metagenomics and culture.</title>
        <authorList>
            <person name="Gilroy R."/>
            <person name="Ravi A."/>
            <person name="Getino M."/>
            <person name="Pursley I."/>
            <person name="Horton D.L."/>
            <person name="Alikhan N.F."/>
            <person name="Baker D."/>
            <person name="Gharbi K."/>
            <person name="Hall N."/>
            <person name="Watson M."/>
            <person name="Adriaenssens E.M."/>
            <person name="Foster-Nyarko E."/>
            <person name="Jarju S."/>
            <person name="Secka A."/>
            <person name="Antonio M."/>
            <person name="Oren A."/>
            <person name="Chaudhuri R.R."/>
            <person name="La Ragione R."/>
            <person name="Hildebrand F."/>
            <person name="Pallen M.J."/>
        </authorList>
    </citation>
    <scope>NUCLEOTIDE SEQUENCE</scope>
    <source>
        <strain evidence="7">CHK186-1790</strain>
    </source>
</reference>
<feature type="transmembrane region" description="Helical" evidence="6">
    <location>
        <begin position="178"/>
        <end position="195"/>
    </location>
</feature>
<evidence type="ECO:0000256" key="3">
    <source>
        <dbReference type="ARBA" id="ARBA00022692"/>
    </source>
</evidence>
<keyword evidence="4 6" id="KW-1133">Transmembrane helix</keyword>
<dbReference type="NCBIfam" id="TIGR00765">
    <property type="entry name" value="yihY_not_rbn"/>
    <property type="match status" value="1"/>
</dbReference>
<protein>
    <submittedName>
        <fullName evidence="7">YihY/virulence factor BrkB family protein</fullName>
    </submittedName>
</protein>
<evidence type="ECO:0000256" key="5">
    <source>
        <dbReference type="ARBA" id="ARBA00023136"/>
    </source>
</evidence>
<dbReference type="PIRSF" id="PIRSF035875">
    <property type="entry name" value="RNase_BN"/>
    <property type="match status" value="1"/>
</dbReference>
<evidence type="ECO:0000256" key="1">
    <source>
        <dbReference type="ARBA" id="ARBA00004651"/>
    </source>
</evidence>
<evidence type="ECO:0000256" key="6">
    <source>
        <dbReference type="SAM" id="Phobius"/>
    </source>
</evidence>
<dbReference type="EMBL" id="DWWJ01000186">
    <property type="protein sequence ID" value="HJC41839.1"/>
    <property type="molecule type" value="Genomic_DNA"/>
</dbReference>
<keyword evidence="3 6" id="KW-0812">Transmembrane</keyword>
<dbReference type="Pfam" id="PF03631">
    <property type="entry name" value="Virul_fac_BrkB"/>
    <property type="match status" value="1"/>
</dbReference>
<comment type="subcellular location">
    <subcellularLocation>
        <location evidence="1">Cell membrane</location>
        <topology evidence="1">Multi-pass membrane protein</topology>
    </subcellularLocation>
</comment>